<dbReference type="PANTHER" id="PTHR30383:SF5">
    <property type="entry name" value="SGNH HYDROLASE-TYPE ESTERASE DOMAIN-CONTAINING PROTEIN"/>
    <property type="match status" value="1"/>
</dbReference>
<dbReference type="OrthoDB" id="9794725at2"/>
<dbReference type="InterPro" id="IPR013830">
    <property type="entry name" value="SGNH_hydro"/>
</dbReference>
<dbReference type="PANTHER" id="PTHR30383">
    <property type="entry name" value="THIOESTERASE 1/PROTEASE 1/LYSOPHOSPHOLIPASE L1"/>
    <property type="match status" value="1"/>
</dbReference>
<evidence type="ECO:0000313" key="3">
    <source>
        <dbReference type="Proteomes" id="UP000308121"/>
    </source>
</evidence>
<dbReference type="SUPFAM" id="SSF52266">
    <property type="entry name" value="SGNH hydrolase"/>
    <property type="match status" value="1"/>
</dbReference>
<reference evidence="2 3" key="1">
    <citation type="submission" date="2019-05" db="EMBL/GenBank/DDBJ databases">
        <title>Genome sequence of Cellulomonas hominis strain CS1.</title>
        <authorList>
            <person name="Belmont J."/>
            <person name="Maclea K.S."/>
        </authorList>
    </citation>
    <scope>NUCLEOTIDE SEQUENCE [LARGE SCALE GENOMIC DNA]</scope>
    <source>
        <strain evidence="2 3">CS1</strain>
    </source>
</reference>
<organism evidence="2 3">
    <name type="scientific">Cellulomonas hominis</name>
    <dbReference type="NCBI Taxonomy" id="156981"/>
    <lineage>
        <taxon>Bacteria</taxon>
        <taxon>Bacillati</taxon>
        <taxon>Actinomycetota</taxon>
        <taxon>Actinomycetes</taxon>
        <taxon>Micrococcales</taxon>
        <taxon>Cellulomonadaceae</taxon>
        <taxon>Cellulomonas</taxon>
    </lineage>
</organism>
<dbReference type="GO" id="GO:0004622">
    <property type="term" value="F:phosphatidylcholine lysophospholipase activity"/>
    <property type="evidence" value="ECO:0007669"/>
    <property type="project" value="TreeGrafter"/>
</dbReference>
<dbReference type="AlphaFoldDB" id="A0A7Z8JX29"/>
<dbReference type="InterPro" id="IPR051532">
    <property type="entry name" value="Ester_Hydrolysis_Enzymes"/>
</dbReference>
<sequence>MPEPAPTHVLLVGDSVTDCGRRADPEHLGHGYVRLLAEGPLRGCRVTNRGVGGDRAVDLAARWDADVLAERPDVLSVAVGINDTWRRYDRGAVTPAEAFEATYRALLGAALAAGVRRLVLVEPFVLPVTPEQERWWDEDLGAKVAAVHRLAAEHGAVLVPAGTHLAALAAEHGAAALAGDGVHPTPAGHRALADLWWAAAGGAVLRD</sequence>
<dbReference type="Gene3D" id="3.40.50.1110">
    <property type="entry name" value="SGNH hydrolase"/>
    <property type="match status" value="1"/>
</dbReference>
<feature type="domain" description="SGNH hydrolase-type esterase" evidence="1">
    <location>
        <begin position="12"/>
        <end position="191"/>
    </location>
</feature>
<evidence type="ECO:0000313" key="2">
    <source>
        <dbReference type="EMBL" id="TKR22618.1"/>
    </source>
</evidence>
<dbReference type="Proteomes" id="UP000308121">
    <property type="component" value="Unassembled WGS sequence"/>
</dbReference>
<accession>A0A7Z8JX29</accession>
<dbReference type="Pfam" id="PF13472">
    <property type="entry name" value="Lipase_GDSL_2"/>
    <property type="match status" value="1"/>
</dbReference>
<protein>
    <submittedName>
        <fullName evidence="2">GDSL family lipase</fullName>
    </submittedName>
</protein>
<evidence type="ECO:0000259" key="1">
    <source>
        <dbReference type="Pfam" id="PF13472"/>
    </source>
</evidence>
<dbReference type="InterPro" id="IPR036514">
    <property type="entry name" value="SGNH_hydro_sf"/>
</dbReference>
<comment type="caution">
    <text evidence="2">The sequence shown here is derived from an EMBL/GenBank/DDBJ whole genome shotgun (WGS) entry which is preliminary data.</text>
</comment>
<name>A0A7Z8JX29_9CELL</name>
<proteinExistence type="predicted"/>
<gene>
    <name evidence="2" type="ORF">FA014_15485</name>
</gene>
<dbReference type="EMBL" id="SZYE01000160">
    <property type="protein sequence ID" value="TKR22618.1"/>
    <property type="molecule type" value="Genomic_DNA"/>
</dbReference>